<evidence type="ECO:0000313" key="10">
    <source>
        <dbReference type="EMBL" id="NOV97006.1"/>
    </source>
</evidence>
<protein>
    <submittedName>
        <fullName evidence="10">Raffinose/stachyose/melibiose transport system permease protein</fullName>
    </submittedName>
</protein>
<gene>
    <name evidence="10" type="ORF">HDG69_001581</name>
</gene>
<evidence type="ECO:0000256" key="6">
    <source>
        <dbReference type="ARBA" id="ARBA00023136"/>
    </source>
</evidence>
<sequence length="296" mass="31811">MTTQTQSPETAPQQTERRRRGSSGKFQGGSPAVYAAAFVVVVATLGPVVYGALGGFRSNFQLADSPAGLPSPWIFDNYIGVLQNPDFWTFNLNSIAVAVITTAIVVVFGVMAAYPLARYQFKGREALFMVFVAGLLFPATVAVIPLFILITQNLGLGNTWWGVALPQAAFALPITVVILRPFLMALPKELEEAAQLDGTSRIGFFWRILLPLSGPGMVTVGVLAFVGSWNAYLLPLLLLRGDMRTLPLGVADFSTEYSVDTAGVFAFTTLAMIPALVFFLAMQKRIVNGLQGAVKG</sequence>
<feature type="domain" description="ABC transmembrane type-1" evidence="9">
    <location>
        <begin position="91"/>
        <end position="282"/>
    </location>
</feature>
<evidence type="ECO:0000256" key="7">
    <source>
        <dbReference type="RuleBase" id="RU363032"/>
    </source>
</evidence>
<evidence type="ECO:0000256" key="8">
    <source>
        <dbReference type="SAM" id="MobiDB-lite"/>
    </source>
</evidence>
<dbReference type="SUPFAM" id="SSF161098">
    <property type="entry name" value="MetI-like"/>
    <property type="match status" value="1"/>
</dbReference>
<feature type="compositionally biased region" description="Polar residues" evidence="8">
    <location>
        <begin position="1"/>
        <end position="14"/>
    </location>
</feature>
<keyword evidence="11" id="KW-1185">Reference proteome</keyword>
<feature type="region of interest" description="Disordered" evidence="8">
    <location>
        <begin position="1"/>
        <end position="26"/>
    </location>
</feature>
<evidence type="ECO:0000259" key="9">
    <source>
        <dbReference type="PROSITE" id="PS50928"/>
    </source>
</evidence>
<keyword evidence="5 7" id="KW-1133">Transmembrane helix</keyword>
<dbReference type="PROSITE" id="PS50928">
    <property type="entry name" value="ABC_TM1"/>
    <property type="match status" value="1"/>
</dbReference>
<dbReference type="Gene3D" id="1.10.3720.10">
    <property type="entry name" value="MetI-like"/>
    <property type="match status" value="1"/>
</dbReference>
<name>A0ABX2A5Y1_9MICO</name>
<accession>A0ABX2A5Y1</accession>
<keyword evidence="6 7" id="KW-0472">Membrane</keyword>
<dbReference type="Proteomes" id="UP000757540">
    <property type="component" value="Unassembled WGS sequence"/>
</dbReference>
<keyword evidence="3" id="KW-1003">Cell membrane</keyword>
<dbReference type="RefSeq" id="WP_171783265.1">
    <property type="nucleotide sequence ID" value="NZ_BAAAML010000014.1"/>
</dbReference>
<dbReference type="Pfam" id="PF00528">
    <property type="entry name" value="BPD_transp_1"/>
    <property type="match status" value="1"/>
</dbReference>
<comment type="similarity">
    <text evidence="7">Belongs to the binding-protein-dependent transport system permease family.</text>
</comment>
<dbReference type="InterPro" id="IPR000515">
    <property type="entry name" value="MetI-like"/>
</dbReference>
<dbReference type="PANTHER" id="PTHR43744:SF12">
    <property type="entry name" value="ABC TRANSPORTER PERMEASE PROTEIN MG189-RELATED"/>
    <property type="match status" value="1"/>
</dbReference>
<dbReference type="PANTHER" id="PTHR43744">
    <property type="entry name" value="ABC TRANSPORTER PERMEASE PROTEIN MG189-RELATED-RELATED"/>
    <property type="match status" value="1"/>
</dbReference>
<keyword evidence="4 7" id="KW-0812">Transmembrane</keyword>
<organism evidence="10 11">
    <name type="scientific">Isoptericola halotolerans</name>
    <dbReference type="NCBI Taxonomy" id="300560"/>
    <lineage>
        <taxon>Bacteria</taxon>
        <taxon>Bacillati</taxon>
        <taxon>Actinomycetota</taxon>
        <taxon>Actinomycetes</taxon>
        <taxon>Micrococcales</taxon>
        <taxon>Promicromonosporaceae</taxon>
        <taxon>Isoptericola</taxon>
    </lineage>
</organism>
<evidence type="ECO:0000256" key="4">
    <source>
        <dbReference type="ARBA" id="ARBA00022692"/>
    </source>
</evidence>
<proteinExistence type="inferred from homology"/>
<feature type="transmembrane region" description="Helical" evidence="7">
    <location>
        <begin position="262"/>
        <end position="281"/>
    </location>
</feature>
<feature type="transmembrane region" description="Helical" evidence="7">
    <location>
        <begin position="204"/>
        <end position="229"/>
    </location>
</feature>
<reference evidence="10 11" key="1">
    <citation type="submission" date="2020-05" db="EMBL/GenBank/DDBJ databases">
        <title>Genomic Encyclopedia of Type Strains, Phase III (KMG-III): the genomes of soil and plant-associated and newly described type strains.</title>
        <authorList>
            <person name="Whitman W."/>
        </authorList>
    </citation>
    <scope>NUCLEOTIDE SEQUENCE [LARGE SCALE GENOMIC DNA]</scope>
    <source>
        <strain evidence="10 11">KCTC 19046</strain>
    </source>
</reference>
<comment type="caution">
    <text evidence="10">The sequence shown here is derived from an EMBL/GenBank/DDBJ whole genome shotgun (WGS) entry which is preliminary data.</text>
</comment>
<keyword evidence="2 7" id="KW-0813">Transport</keyword>
<evidence type="ECO:0000256" key="3">
    <source>
        <dbReference type="ARBA" id="ARBA00022475"/>
    </source>
</evidence>
<dbReference type="InterPro" id="IPR035906">
    <property type="entry name" value="MetI-like_sf"/>
</dbReference>
<feature type="transmembrane region" description="Helical" evidence="7">
    <location>
        <begin position="126"/>
        <end position="148"/>
    </location>
</feature>
<comment type="subcellular location">
    <subcellularLocation>
        <location evidence="1 7">Cell membrane</location>
        <topology evidence="1 7">Multi-pass membrane protein</topology>
    </subcellularLocation>
</comment>
<feature type="transmembrane region" description="Helical" evidence="7">
    <location>
        <begin position="32"/>
        <end position="53"/>
    </location>
</feature>
<evidence type="ECO:0000256" key="2">
    <source>
        <dbReference type="ARBA" id="ARBA00022448"/>
    </source>
</evidence>
<feature type="transmembrane region" description="Helical" evidence="7">
    <location>
        <begin position="95"/>
        <end position="114"/>
    </location>
</feature>
<dbReference type="EMBL" id="JABEZU010000002">
    <property type="protein sequence ID" value="NOV97006.1"/>
    <property type="molecule type" value="Genomic_DNA"/>
</dbReference>
<feature type="transmembrane region" description="Helical" evidence="7">
    <location>
        <begin position="160"/>
        <end position="183"/>
    </location>
</feature>
<evidence type="ECO:0000256" key="5">
    <source>
        <dbReference type="ARBA" id="ARBA00022989"/>
    </source>
</evidence>
<dbReference type="CDD" id="cd06261">
    <property type="entry name" value="TM_PBP2"/>
    <property type="match status" value="1"/>
</dbReference>
<evidence type="ECO:0000313" key="11">
    <source>
        <dbReference type="Proteomes" id="UP000757540"/>
    </source>
</evidence>
<evidence type="ECO:0000256" key="1">
    <source>
        <dbReference type="ARBA" id="ARBA00004651"/>
    </source>
</evidence>